<protein>
    <submittedName>
        <fullName evidence="2">Uncharacterized protein</fullName>
    </submittedName>
</protein>
<evidence type="ECO:0000313" key="3">
    <source>
        <dbReference type="Proteomes" id="UP001470230"/>
    </source>
</evidence>
<dbReference type="Proteomes" id="UP001470230">
    <property type="component" value="Unassembled WGS sequence"/>
</dbReference>
<name>A0ABR2H2K5_9EUKA</name>
<gene>
    <name evidence="2" type="ORF">M9Y10_030653</name>
</gene>
<dbReference type="EMBL" id="JAPFFF010000045">
    <property type="protein sequence ID" value="KAK8840448.1"/>
    <property type="molecule type" value="Genomic_DNA"/>
</dbReference>
<proteinExistence type="predicted"/>
<comment type="caution">
    <text evidence="2">The sequence shown here is derived from an EMBL/GenBank/DDBJ whole genome shotgun (WGS) entry which is preliminary data.</text>
</comment>
<keyword evidence="3" id="KW-1185">Reference proteome</keyword>
<reference evidence="2 3" key="1">
    <citation type="submission" date="2024-04" db="EMBL/GenBank/DDBJ databases">
        <title>Tritrichomonas musculus Genome.</title>
        <authorList>
            <person name="Alves-Ferreira E."/>
            <person name="Grigg M."/>
            <person name="Lorenzi H."/>
            <person name="Galac M."/>
        </authorList>
    </citation>
    <scope>NUCLEOTIDE SEQUENCE [LARGE SCALE GENOMIC DNA]</scope>
    <source>
        <strain evidence="2 3">EAF2021</strain>
    </source>
</reference>
<evidence type="ECO:0000313" key="2">
    <source>
        <dbReference type="EMBL" id="KAK8840448.1"/>
    </source>
</evidence>
<accession>A0ABR2H2K5</accession>
<organism evidence="2 3">
    <name type="scientific">Tritrichomonas musculus</name>
    <dbReference type="NCBI Taxonomy" id="1915356"/>
    <lineage>
        <taxon>Eukaryota</taxon>
        <taxon>Metamonada</taxon>
        <taxon>Parabasalia</taxon>
        <taxon>Tritrichomonadida</taxon>
        <taxon>Tritrichomonadidae</taxon>
        <taxon>Tritrichomonas</taxon>
    </lineage>
</organism>
<feature type="region of interest" description="Disordered" evidence="1">
    <location>
        <begin position="399"/>
        <end position="422"/>
    </location>
</feature>
<evidence type="ECO:0000256" key="1">
    <source>
        <dbReference type="SAM" id="MobiDB-lite"/>
    </source>
</evidence>
<sequence>MTYTKQQVDENTEYKPGHAISLEDRMISVKYDSTLCLNSEGALSVVNSGSSGGGSSDLTAGQGIKISNNQINANVDGSTIKVNDKNQLEVVNGGGGDSKEYKAGKALNLNNDTFDVKVDDSTIKVNDQNELTAIQPTIPSYTAGHALTLDSNNKFDVSFDGSTIKLNEQNQLTVPQPTIPSYTAGHALTLDSNNKFDVSFDGSTIKLNEQNQLTAINEGKTYSAGDGIEIDNVNATIKTRVDGTTIKCENGVLNVPQPTIPTYTAGSALSLNPNNKFNVNVDGSTIKVNNSNQLEVINSGDSSYTAGEGISISNNKIMINKDWFDIRDSAANPDGTLQLQNVSTDSSKQDIRLCVVEARPRNAIRNSGFFTQSLGMNPDYEIDFNKSINQEVIHVKDQNNDEASPDQGLVNQSSSSRSNDDEEEIDNYLLTITDIPEELNLSSDADFLRIHLPNRITDKNGKPIDSVICRVNINDLYTCDIESSGFDQLTNSSFINVNEDIPKDLVSFNSVGCDFDIKHIAEVIDPNFLYCEGYEIRINDKDNKVLAAFISDGKEKFAIHGTDLPVECIDLPNSIVHFNYEQHKELFKDEVKVVFHMMPEDFDYRTYTFKNFKNCGGNPSYTIPYIKEINDPGPDPSPEPGHYKSSDYPTIFIKNSEGWDVNFNDMMDQFGNEIPAEMYPLAFIVVHHKNDTSKLLIEYHVDAKEVFNYDREIFDDSCFDGPVFHYNYERHHEALGDEILFVFGYNPVIKPIVSYNVFITFDQSNSIVTPIRSDKIKASSKYYTVEYLSNHEQPGLMSSRSVNLQELLLRGELMIDIIYDKTNIKTENVIKCKELIADNGFQLYRSPLIFIYEPEDFGVELIQGIKYWYIDFGYSHDSDEFKALANNQPFEFVDSKFFGLNYCLKKELIEYQGSTERPDGLRTSSESKWTGGNIYYHLKEDTKIIDKYVEDPLTISLIISNSDQLSFVLSELWNKSEDVDSATFLFNNIHFIFTSTDTGKELTDFTIHDADTSLKSFYYSGQDCSLIKFKLKYNDTTDTTNIGDGTLKIMFNTADCDGKEFEMKGFIGNGMDGQAYYEVTASNDIFIGALMISKYDRIETTSYDNNKLRLYLREGFFYQIPEEDIKYVAGTNPFGYLFANQAYDIIPKPEACSYLSTPHNIRTDGIVIGSNIETHSFLLNDLGNNVTILGGEIQRIDEAEQEDRKDISKLQQIIKQEEKYGWTKWLSVALTGATLIGK</sequence>